<keyword evidence="2" id="KW-0444">Lipid biosynthesis</keyword>
<dbReference type="SUPFAM" id="SSF111331">
    <property type="entry name" value="NAD kinase/diacylglycerol kinase-like"/>
    <property type="match status" value="1"/>
</dbReference>
<accession>A0ABM9AKM8</accession>
<feature type="domain" description="DAGKc" evidence="12">
    <location>
        <begin position="1"/>
        <end position="130"/>
    </location>
</feature>
<evidence type="ECO:0000256" key="1">
    <source>
        <dbReference type="ARBA" id="ARBA00001946"/>
    </source>
</evidence>
<keyword evidence="9" id="KW-0443">Lipid metabolism</keyword>
<dbReference type="InterPro" id="IPR001206">
    <property type="entry name" value="Diacylglycerol_kinase_cat_dom"/>
</dbReference>
<dbReference type="InterPro" id="IPR005218">
    <property type="entry name" value="Diacylglycerol/lipid_kinase"/>
</dbReference>
<keyword evidence="8" id="KW-0460">Magnesium</keyword>
<dbReference type="Pfam" id="PF19279">
    <property type="entry name" value="YegS_C"/>
    <property type="match status" value="1"/>
</dbReference>
<dbReference type="Gene3D" id="3.40.50.10330">
    <property type="entry name" value="Probable inorganic polyphosphate/atp-NAD kinase, domain 1"/>
    <property type="match status" value="1"/>
</dbReference>
<keyword evidence="10" id="KW-0594">Phospholipid biosynthesis</keyword>
<keyword evidence="3 13" id="KW-0808">Transferase</keyword>
<dbReference type="NCBIfam" id="TIGR00147">
    <property type="entry name" value="YegS/Rv2252/BmrU family lipid kinase"/>
    <property type="match status" value="1"/>
</dbReference>
<evidence type="ECO:0000313" key="13">
    <source>
        <dbReference type="EMBL" id="CAH0994148.1"/>
    </source>
</evidence>
<evidence type="ECO:0000256" key="8">
    <source>
        <dbReference type="ARBA" id="ARBA00022842"/>
    </source>
</evidence>
<keyword evidence="4" id="KW-0479">Metal-binding</keyword>
<keyword evidence="11" id="KW-1208">Phospholipid metabolism</keyword>
<evidence type="ECO:0000256" key="2">
    <source>
        <dbReference type="ARBA" id="ARBA00022516"/>
    </source>
</evidence>
<gene>
    <name evidence="13" type="primary">dagK</name>
    <name evidence="13" type="ORF">EMA8858_00255</name>
</gene>
<evidence type="ECO:0000256" key="7">
    <source>
        <dbReference type="ARBA" id="ARBA00022840"/>
    </source>
</evidence>
<dbReference type="InterPro" id="IPR045540">
    <property type="entry name" value="YegS/DAGK_C"/>
</dbReference>
<dbReference type="PANTHER" id="PTHR12358">
    <property type="entry name" value="SPHINGOSINE KINASE"/>
    <property type="match status" value="1"/>
</dbReference>
<keyword evidence="7" id="KW-0067">ATP-binding</keyword>
<evidence type="ECO:0000256" key="5">
    <source>
        <dbReference type="ARBA" id="ARBA00022741"/>
    </source>
</evidence>
<dbReference type="Proteomes" id="UP000837932">
    <property type="component" value="Unassembled WGS sequence"/>
</dbReference>
<evidence type="ECO:0000256" key="11">
    <source>
        <dbReference type="ARBA" id="ARBA00023264"/>
    </source>
</evidence>
<protein>
    <submittedName>
        <fullName evidence="13">Diacylglycerol kinase</fullName>
        <ecNumber evidence="13">2.7.1.107</ecNumber>
    </submittedName>
</protein>
<dbReference type="PROSITE" id="PS50146">
    <property type="entry name" value="DAGK"/>
    <property type="match status" value="1"/>
</dbReference>
<dbReference type="GO" id="GO:0004143">
    <property type="term" value="F:ATP-dependent diacylglycerol kinase activity"/>
    <property type="evidence" value="ECO:0007669"/>
    <property type="project" value="UniProtKB-EC"/>
</dbReference>
<dbReference type="InterPro" id="IPR017438">
    <property type="entry name" value="ATP-NAD_kinase_N"/>
</dbReference>
<comment type="caution">
    <text evidence="13">The sequence shown here is derived from an EMBL/GenBank/DDBJ whole genome shotgun (WGS) entry which is preliminary data.</text>
</comment>
<keyword evidence="6 13" id="KW-0418">Kinase</keyword>
<dbReference type="InterPro" id="IPR050187">
    <property type="entry name" value="Lipid_Phosphate_FormReg"/>
</dbReference>
<evidence type="ECO:0000313" key="14">
    <source>
        <dbReference type="Proteomes" id="UP000837932"/>
    </source>
</evidence>
<organism evidence="13 14">
    <name type="scientific">Emticicia aquatica</name>
    <dbReference type="NCBI Taxonomy" id="1681835"/>
    <lineage>
        <taxon>Bacteria</taxon>
        <taxon>Pseudomonadati</taxon>
        <taxon>Bacteroidota</taxon>
        <taxon>Cytophagia</taxon>
        <taxon>Cytophagales</taxon>
        <taxon>Leadbetterellaceae</taxon>
        <taxon>Emticicia</taxon>
    </lineage>
</organism>
<evidence type="ECO:0000256" key="9">
    <source>
        <dbReference type="ARBA" id="ARBA00023098"/>
    </source>
</evidence>
<dbReference type="EC" id="2.7.1.107" evidence="13"/>
<dbReference type="Gene3D" id="2.60.200.40">
    <property type="match status" value="1"/>
</dbReference>
<evidence type="ECO:0000256" key="3">
    <source>
        <dbReference type="ARBA" id="ARBA00022679"/>
    </source>
</evidence>
<reference evidence="13" key="1">
    <citation type="submission" date="2021-12" db="EMBL/GenBank/DDBJ databases">
        <authorList>
            <person name="Rodrigo-Torres L."/>
            <person name="Arahal R. D."/>
            <person name="Lucena T."/>
        </authorList>
    </citation>
    <scope>NUCLEOTIDE SEQUENCE</scope>
    <source>
        <strain evidence="13">CECT 8858</strain>
    </source>
</reference>
<dbReference type="PANTHER" id="PTHR12358:SF106">
    <property type="entry name" value="LIPID KINASE YEGS"/>
    <property type="match status" value="1"/>
</dbReference>
<sequence>MLKLAFIVHGKSKRKKHLLKEIQMLFSEDKFQTKVFETSYFQHAIFLAERIANEGFTHIIACGGDGTLNEVLNGIIKSGNKNIKLGLLPRGSGNDFIKTIQSPKLLSEIKMLITQNTSKKIDIGFAEFVSKEGQEQYQFFINITDVGIGGVIAQQLFESKKIFGSTITYQYFIIKNLLSYKPKVIKVKGDNFTYSGKIMNFCAANAKYFGSGLGVAPDANVSDGVLNAIALGDVGLIDYFKNFLNLKRCKRLNHPAIEYFTTKELYFESETPNMPIDMDGEFIGFLPMKISVKPHFIDFIA</sequence>
<dbReference type="InterPro" id="IPR016064">
    <property type="entry name" value="NAD/diacylglycerol_kinase_sf"/>
</dbReference>
<dbReference type="RefSeq" id="WP_238803902.1">
    <property type="nucleotide sequence ID" value="NZ_CAKLPY010000001.1"/>
</dbReference>
<proteinExistence type="predicted"/>
<evidence type="ECO:0000259" key="12">
    <source>
        <dbReference type="PROSITE" id="PS50146"/>
    </source>
</evidence>
<dbReference type="Pfam" id="PF00781">
    <property type="entry name" value="DAGK_cat"/>
    <property type="match status" value="1"/>
</dbReference>
<evidence type="ECO:0000256" key="4">
    <source>
        <dbReference type="ARBA" id="ARBA00022723"/>
    </source>
</evidence>
<comment type="cofactor">
    <cofactor evidence="1">
        <name>Mg(2+)</name>
        <dbReference type="ChEBI" id="CHEBI:18420"/>
    </cofactor>
</comment>
<dbReference type="SMART" id="SM00046">
    <property type="entry name" value="DAGKc"/>
    <property type="match status" value="1"/>
</dbReference>
<name>A0ABM9AKM8_9BACT</name>
<dbReference type="EMBL" id="CAKLPY010000001">
    <property type="protein sequence ID" value="CAH0994148.1"/>
    <property type="molecule type" value="Genomic_DNA"/>
</dbReference>
<evidence type="ECO:0000256" key="6">
    <source>
        <dbReference type="ARBA" id="ARBA00022777"/>
    </source>
</evidence>
<keyword evidence="5" id="KW-0547">Nucleotide-binding</keyword>
<evidence type="ECO:0000256" key="10">
    <source>
        <dbReference type="ARBA" id="ARBA00023209"/>
    </source>
</evidence>
<keyword evidence="14" id="KW-1185">Reference proteome</keyword>